<name>A0A6G1C5N0_9ORYZ</name>
<proteinExistence type="predicted"/>
<protein>
    <submittedName>
        <fullName evidence="1">Uncharacterized protein</fullName>
    </submittedName>
</protein>
<gene>
    <name evidence="1" type="ORF">E2562_004865</name>
</gene>
<comment type="caution">
    <text evidence="1">The sequence shown here is derived from an EMBL/GenBank/DDBJ whole genome shotgun (WGS) entry which is preliminary data.</text>
</comment>
<evidence type="ECO:0000313" key="2">
    <source>
        <dbReference type="Proteomes" id="UP000479710"/>
    </source>
</evidence>
<organism evidence="1 2">
    <name type="scientific">Oryza meyeriana var. granulata</name>
    <dbReference type="NCBI Taxonomy" id="110450"/>
    <lineage>
        <taxon>Eukaryota</taxon>
        <taxon>Viridiplantae</taxon>
        <taxon>Streptophyta</taxon>
        <taxon>Embryophyta</taxon>
        <taxon>Tracheophyta</taxon>
        <taxon>Spermatophyta</taxon>
        <taxon>Magnoliopsida</taxon>
        <taxon>Liliopsida</taxon>
        <taxon>Poales</taxon>
        <taxon>Poaceae</taxon>
        <taxon>BOP clade</taxon>
        <taxon>Oryzoideae</taxon>
        <taxon>Oryzeae</taxon>
        <taxon>Oryzinae</taxon>
        <taxon>Oryza</taxon>
        <taxon>Oryza meyeriana</taxon>
    </lineage>
</organism>
<dbReference type="AlphaFoldDB" id="A0A6G1C5N0"/>
<dbReference type="Proteomes" id="UP000479710">
    <property type="component" value="Unassembled WGS sequence"/>
</dbReference>
<sequence>MEGKVVVSQIVGNGSSTDKMATERADLSMCSNRDKHKVVQTLYCEERNTASEAFDGCSNGIAARKTTIEMDCLLCSSGEDRYVIGAVRLTWEYSQAGTELAMTKDAIR</sequence>
<reference evidence="1 2" key="1">
    <citation type="submission" date="2019-11" db="EMBL/GenBank/DDBJ databases">
        <title>Whole genome sequence of Oryza granulata.</title>
        <authorList>
            <person name="Li W."/>
        </authorList>
    </citation>
    <scope>NUCLEOTIDE SEQUENCE [LARGE SCALE GENOMIC DNA]</scope>
    <source>
        <strain evidence="2">cv. Menghai</strain>
        <tissue evidence="1">Leaf</tissue>
    </source>
</reference>
<accession>A0A6G1C5N0</accession>
<evidence type="ECO:0000313" key="1">
    <source>
        <dbReference type="EMBL" id="KAF0894853.1"/>
    </source>
</evidence>
<dbReference type="EMBL" id="SPHZ02000010">
    <property type="protein sequence ID" value="KAF0894853.1"/>
    <property type="molecule type" value="Genomic_DNA"/>
</dbReference>
<keyword evidence="2" id="KW-1185">Reference proteome</keyword>